<dbReference type="EMBL" id="VSSQ01126985">
    <property type="protein sequence ID" value="MPN56538.1"/>
    <property type="molecule type" value="Genomic_DNA"/>
</dbReference>
<comment type="caution">
    <text evidence="2">The sequence shown here is derived from an EMBL/GenBank/DDBJ whole genome shotgun (WGS) entry which is preliminary data.</text>
</comment>
<proteinExistence type="predicted"/>
<gene>
    <name evidence="2" type="ORF">SDC9_204228</name>
</gene>
<protein>
    <submittedName>
        <fullName evidence="2">Uncharacterized protein</fullName>
    </submittedName>
</protein>
<sequence>MAGAHSRCAAGHGAASSNATAPMTMPASTLPRALRASASTQAVSNNSAAIPTHTPVMTTRRAWPASTHSISAASRCANGHSACPATACVSPNAYSPSRNACCTTSIHSTITITRSASPYASTSANTCAAKRAGSVVGLSTFTSLKSRA</sequence>
<reference evidence="2" key="1">
    <citation type="submission" date="2019-08" db="EMBL/GenBank/DDBJ databases">
        <authorList>
            <person name="Kucharzyk K."/>
            <person name="Murdoch R.W."/>
            <person name="Higgins S."/>
            <person name="Loffler F."/>
        </authorList>
    </citation>
    <scope>NUCLEOTIDE SEQUENCE</scope>
</reference>
<evidence type="ECO:0000313" key="2">
    <source>
        <dbReference type="EMBL" id="MPN56538.1"/>
    </source>
</evidence>
<evidence type="ECO:0000256" key="1">
    <source>
        <dbReference type="SAM" id="MobiDB-lite"/>
    </source>
</evidence>
<organism evidence="2">
    <name type="scientific">bioreactor metagenome</name>
    <dbReference type="NCBI Taxonomy" id="1076179"/>
    <lineage>
        <taxon>unclassified sequences</taxon>
        <taxon>metagenomes</taxon>
        <taxon>ecological metagenomes</taxon>
    </lineage>
</organism>
<dbReference type="AlphaFoldDB" id="A0A645IYP7"/>
<accession>A0A645IYP7</accession>
<name>A0A645IYP7_9ZZZZ</name>
<feature type="region of interest" description="Disordered" evidence="1">
    <location>
        <begin position="1"/>
        <end position="25"/>
    </location>
</feature>